<gene>
    <name evidence="2" type="ORF">HMPREF1318_1239</name>
</gene>
<dbReference type="SUPFAM" id="SSF54593">
    <property type="entry name" value="Glyoxalase/Bleomycin resistance protein/Dihydroxybiphenyl dioxygenase"/>
    <property type="match status" value="1"/>
</dbReference>
<comment type="caution">
    <text evidence="2">The sequence shown here is derived from an EMBL/GenBank/DDBJ whole genome shotgun (WGS) entry which is preliminary data.</text>
</comment>
<dbReference type="OrthoDB" id="9798430at2"/>
<dbReference type="Proteomes" id="UP000002941">
    <property type="component" value="Unassembled WGS sequence"/>
</dbReference>
<sequence length="132" mass="14033">MTAKLGFIGIVVRDMPASLEFYRALGVSVPEGQTGEPHVDARLEDGTVLAWDTVAMIRSFDPDYVPPTGGHRIALAFDQGCGQDVDATYAKLTGAGFIGKVEPWDAPWGQRYATVMDPDGNAVDLYAGLGSA</sequence>
<protein>
    <submittedName>
        <fullName evidence="2">Glyoxalase-like domain protein</fullName>
    </submittedName>
</protein>
<evidence type="ECO:0000313" key="2">
    <source>
        <dbReference type="EMBL" id="EJF35670.1"/>
    </source>
</evidence>
<dbReference type="RefSeq" id="WP_008734119.1">
    <property type="nucleotide sequence ID" value="NZ_AKFT01000226.1"/>
</dbReference>
<dbReference type="PATRIC" id="fig|1125718.3.peg.2893"/>
<accession>J1GRT2</accession>
<dbReference type="InterPro" id="IPR004360">
    <property type="entry name" value="Glyas_Fos-R_dOase_dom"/>
</dbReference>
<dbReference type="PANTHER" id="PTHR36503:SF3">
    <property type="entry name" value="BLR0126 PROTEIN"/>
    <property type="match status" value="1"/>
</dbReference>
<evidence type="ECO:0000259" key="1">
    <source>
        <dbReference type="PROSITE" id="PS51819"/>
    </source>
</evidence>
<keyword evidence="3" id="KW-1185">Reference proteome</keyword>
<evidence type="ECO:0000313" key="3">
    <source>
        <dbReference type="Proteomes" id="UP000002941"/>
    </source>
</evidence>
<organism evidence="2 3">
    <name type="scientific">Actinomyces massiliensis F0489</name>
    <dbReference type="NCBI Taxonomy" id="1125718"/>
    <lineage>
        <taxon>Bacteria</taxon>
        <taxon>Bacillati</taxon>
        <taxon>Actinomycetota</taxon>
        <taxon>Actinomycetes</taxon>
        <taxon>Actinomycetales</taxon>
        <taxon>Actinomycetaceae</taxon>
        <taxon>Actinomyces</taxon>
    </lineage>
</organism>
<dbReference type="PANTHER" id="PTHR36503">
    <property type="entry name" value="BLR2520 PROTEIN"/>
    <property type="match status" value="1"/>
</dbReference>
<reference evidence="2 3" key="1">
    <citation type="submission" date="2012-05" db="EMBL/GenBank/DDBJ databases">
        <authorList>
            <person name="Harkins D.M."/>
            <person name="Madupu R."/>
            <person name="Durkin A.S."/>
            <person name="Torralba M."/>
            <person name="Methe B."/>
            <person name="Sutton G.G."/>
            <person name="Nelson K.E."/>
        </authorList>
    </citation>
    <scope>NUCLEOTIDE SEQUENCE [LARGE SCALE GENOMIC DNA]</scope>
    <source>
        <strain evidence="2 3">F0489</strain>
    </source>
</reference>
<dbReference type="Gene3D" id="3.10.180.10">
    <property type="entry name" value="2,3-Dihydroxybiphenyl 1,2-Dioxygenase, domain 1"/>
    <property type="match status" value="1"/>
</dbReference>
<dbReference type="AlphaFoldDB" id="J1GRT2"/>
<dbReference type="PROSITE" id="PS51819">
    <property type="entry name" value="VOC"/>
    <property type="match status" value="1"/>
</dbReference>
<dbReference type="EMBL" id="AKFT01000226">
    <property type="protein sequence ID" value="EJF35670.1"/>
    <property type="molecule type" value="Genomic_DNA"/>
</dbReference>
<dbReference type="InterPro" id="IPR029068">
    <property type="entry name" value="Glyas_Bleomycin-R_OHBP_Dase"/>
</dbReference>
<name>J1GRT2_9ACTO</name>
<dbReference type="InterPro" id="IPR037523">
    <property type="entry name" value="VOC_core"/>
</dbReference>
<proteinExistence type="predicted"/>
<dbReference type="eggNOG" id="COG0346">
    <property type="taxonomic scope" value="Bacteria"/>
</dbReference>
<feature type="domain" description="VOC" evidence="1">
    <location>
        <begin position="4"/>
        <end position="128"/>
    </location>
</feature>
<dbReference type="Pfam" id="PF00903">
    <property type="entry name" value="Glyoxalase"/>
    <property type="match status" value="1"/>
</dbReference>